<accession>A0A1T4XRK5</accession>
<evidence type="ECO:0000259" key="1">
    <source>
        <dbReference type="Pfam" id="PF10005"/>
    </source>
</evidence>
<name>A0A1T4XRK5_9BACT</name>
<dbReference type="InterPro" id="IPR011201">
    <property type="entry name" value="Zinc-ribbon_6_bact"/>
</dbReference>
<dbReference type="Pfam" id="PF10005">
    <property type="entry name" value="Zn_ribbon_DZR_6"/>
    <property type="match status" value="1"/>
</dbReference>
<reference evidence="3" key="1">
    <citation type="submission" date="2017-02" db="EMBL/GenBank/DDBJ databases">
        <authorList>
            <person name="Varghese N."/>
            <person name="Submissions S."/>
        </authorList>
    </citation>
    <scope>NUCLEOTIDE SEQUENCE [LARGE SCALE GENOMIC DNA]</scope>
    <source>
        <strain evidence="3">ATCC 700200</strain>
    </source>
</reference>
<evidence type="ECO:0000313" key="3">
    <source>
        <dbReference type="Proteomes" id="UP000190774"/>
    </source>
</evidence>
<keyword evidence="3" id="KW-1185">Reference proteome</keyword>
<sequence>MRRFFCGCGNTLFFGSVRCLSCRREVGYDPVSQALHPLPEAPSLKRCGNGVQHGVCNWLLDSTSKERLCVACRMNQIVPDLSRDRNKLLWSRMESAKRRLIYSLLGLGIPLPNKAESPVDGLAFEIMSTILNPSVSTGHLNGIITVNLEEADDTYRQINRQMFGERSRTLLGHFRHESGHYLWARFISKLPSQDPQRLAFRETFGQDWRDYGIALSDYYRLGPPPDWSQRFISSYSASHPWEDWAETWSHYLQMVDGLETCSAMGIQTQHLNLPLVTLPVHAGFLSTHLKSSLQEDEAFLAMVQRWICVSTVLNEVADSFGEAHLYPFVISVPIAQKLRLVHYFAGLWGRGGR</sequence>
<proteinExistence type="predicted"/>
<organism evidence="2 3">
    <name type="scientific">Prosthecobacter debontii</name>
    <dbReference type="NCBI Taxonomy" id="48467"/>
    <lineage>
        <taxon>Bacteria</taxon>
        <taxon>Pseudomonadati</taxon>
        <taxon>Verrucomicrobiota</taxon>
        <taxon>Verrucomicrobiia</taxon>
        <taxon>Verrucomicrobiales</taxon>
        <taxon>Verrucomicrobiaceae</taxon>
        <taxon>Prosthecobacter</taxon>
    </lineage>
</organism>
<dbReference type="Proteomes" id="UP000190774">
    <property type="component" value="Unassembled WGS sequence"/>
</dbReference>
<dbReference type="AlphaFoldDB" id="A0A1T4XRK5"/>
<dbReference type="InterPro" id="IPR031321">
    <property type="entry name" value="UCP012641"/>
</dbReference>
<dbReference type="Gene3D" id="3.40.390.70">
    <property type="match status" value="1"/>
</dbReference>
<dbReference type="Pfam" id="PF15887">
    <property type="entry name" value="Peptidase_Mx"/>
    <property type="match status" value="1"/>
</dbReference>
<protein>
    <recommendedName>
        <fullName evidence="1">Zinc-ribbon domain-containing protein</fullName>
    </recommendedName>
</protein>
<dbReference type="PIRSF" id="PIRSF012641">
    <property type="entry name" value="UCP012641"/>
    <property type="match status" value="1"/>
</dbReference>
<dbReference type="STRING" id="48467.SAMN02745166_01819"/>
<gene>
    <name evidence="2" type="ORF">SAMN02745166_01819</name>
</gene>
<feature type="domain" description="Zinc-ribbon" evidence="1">
    <location>
        <begin position="4"/>
        <end position="82"/>
    </location>
</feature>
<evidence type="ECO:0000313" key="2">
    <source>
        <dbReference type="EMBL" id="SKA91993.1"/>
    </source>
</evidence>
<dbReference type="OrthoDB" id="256753at2"/>
<dbReference type="RefSeq" id="WP_078813006.1">
    <property type="nucleotide sequence ID" value="NZ_FUYE01000005.1"/>
</dbReference>
<dbReference type="EMBL" id="FUYE01000005">
    <property type="protein sequence ID" value="SKA91993.1"/>
    <property type="molecule type" value="Genomic_DNA"/>
</dbReference>